<keyword evidence="1" id="KW-0472">Membrane</keyword>
<reference evidence="4 5" key="1">
    <citation type="submission" date="2022-11" db="EMBL/GenBank/DDBJ databases">
        <title>Anaerobic phenanthrene biodegradation by a DNRA strain PheN6.</title>
        <authorList>
            <person name="Zhang Z."/>
        </authorList>
    </citation>
    <scope>NUCLEOTIDE SEQUENCE [LARGE SCALE GENOMIC DNA]</scope>
    <source>
        <strain evidence="4 5">PheN6</strain>
    </source>
</reference>
<dbReference type="PANTHER" id="PTHR23028">
    <property type="entry name" value="ACETYLTRANSFERASE"/>
    <property type="match status" value="1"/>
</dbReference>
<accession>A0ABT5GF65</accession>
<feature type="transmembrane region" description="Helical" evidence="1">
    <location>
        <begin position="214"/>
        <end position="230"/>
    </location>
</feature>
<feature type="transmembrane region" description="Helical" evidence="1">
    <location>
        <begin position="40"/>
        <end position="61"/>
    </location>
</feature>
<feature type="transmembrane region" description="Helical" evidence="1">
    <location>
        <begin position="237"/>
        <end position="256"/>
    </location>
</feature>
<dbReference type="Pfam" id="PF01757">
    <property type="entry name" value="Acyl_transf_3"/>
    <property type="match status" value="1"/>
</dbReference>
<name>A0ABT5GF65_9MICO</name>
<dbReference type="GO" id="GO:0016746">
    <property type="term" value="F:acyltransferase activity"/>
    <property type="evidence" value="ECO:0007669"/>
    <property type="project" value="UniProtKB-KW"/>
</dbReference>
<feature type="transmembrane region" description="Helical" evidence="1">
    <location>
        <begin position="268"/>
        <end position="286"/>
    </location>
</feature>
<dbReference type="EMBL" id="JAPFQL010000017">
    <property type="protein sequence ID" value="MDC5696752.1"/>
    <property type="molecule type" value="Genomic_DNA"/>
</dbReference>
<evidence type="ECO:0000256" key="1">
    <source>
        <dbReference type="SAM" id="Phobius"/>
    </source>
</evidence>
<keyword evidence="5" id="KW-1185">Reference proteome</keyword>
<feature type="domain" description="SGNH" evidence="3">
    <location>
        <begin position="454"/>
        <end position="667"/>
    </location>
</feature>
<protein>
    <submittedName>
        <fullName evidence="4">Acyltransferase</fullName>
    </submittedName>
</protein>
<dbReference type="Proteomes" id="UP001150259">
    <property type="component" value="Unassembled WGS sequence"/>
</dbReference>
<feature type="transmembrane region" description="Helical" evidence="1">
    <location>
        <begin position="153"/>
        <end position="169"/>
    </location>
</feature>
<keyword evidence="4" id="KW-0808">Transferase</keyword>
<evidence type="ECO:0000313" key="4">
    <source>
        <dbReference type="EMBL" id="MDC5696752.1"/>
    </source>
</evidence>
<dbReference type="RefSeq" id="WP_272461328.1">
    <property type="nucleotide sequence ID" value="NZ_JAPFQL010000017.1"/>
</dbReference>
<keyword evidence="1" id="KW-1133">Transmembrane helix</keyword>
<dbReference type="InterPro" id="IPR002656">
    <property type="entry name" value="Acyl_transf_3_dom"/>
</dbReference>
<keyword evidence="4" id="KW-0012">Acyltransferase</keyword>
<comment type="caution">
    <text evidence="4">The sequence shown here is derived from an EMBL/GenBank/DDBJ whole genome shotgun (WGS) entry which is preliminary data.</text>
</comment>
<dbReference type="InterPro" id="IPR050879">
    <property type="entry name" value="Acyltransferase_3"/>
</dbReference>
<feature type="transmembrane region" description="Helical" evidence="1">
    <location>
        <begin position="176"/>
        <end position="194"/>
    </location>
</feature>
<organism evidence="4 5">
    <name type="scientific">Intrasporangium calvum</name>
    <dbReference type="NCBI Taxonomy" id="53358"/>
    <lineage>
        <taxon>Bacteria</taxon>
        <taxon>Bacillati</taxon>
        <taxon>Actinomycetota</taxon>
        <taxon>Actinomycetes</taxon>
        <taxon>Micrococcales</taxon>
        <taxon>Intrasporangiaceae</taxon>
        <taxon>Intrasporangium</taxon>
    </lineage>
</organism>
<feature type="transmembrane region" description="Helical" evidence="1">
    <location>
        <begin position="298"/>
        <end position="322"/>
    </location>
</feature>
<sequence>MTSAATKPRNTMRGDIEGLRSIAVLFVLIYHLGVDRLSGGFAGVDVFFVISGFLITSGLLTEAERSGTVSLLRFYARRARRLLPAATVVLVVTALVGWQVMPKSQWSDLSTDVIAAALYVVNWALAFRAVDYLAEDAAVSPVQHYWSLSVEEQFYVVIPVMMLVLAWVARRFGFSIRRIITIALAVIVAVSLIYSIRHTDSAPQTAYFYSTTRAWELGIGSLLACAVPLLKRMADRTALLVAAAGLALVIGSGLVISTKTPWPGSAALFPTIGTAAVIAAGVANPLTPVGRLLSIRPMVWIGGLSYSIYLWHWPLIILSGYVVDLTRWHKVLIAVASVGLAWLSKHLIEDPIRFGPLFARRTAPTLAMGAAGMALSLVAASVVYAQAPRLEQRPSEARGAVALGPPEENGSAAATPDLTSQITRSGKLYPEPALAPQDIPAYYADECQVQVGVTDFDPSCVYGDPNGSITVALTGDSKMGQWFDVINAVAKDQGWRLELYLKSTCGLNPEQPAEDCRAFNVKVMDWLTSPEGKVDIMMTSAGRGYASKLDAYVAGYDAYWKRLEAVGTRVVAVSDTPGAGSPPRYECAEENPDDLLECAFRASDGQGTAALREAAQLDRERVWLDLNPWVCPEIGGKCPVAVGGVLIYRQGSHVTKTYADTMRPIIEDLLAKRGLLTR</sequence>
<feature type="transmembrane region" description="Helical" evidence="1">
    <location>
        <begin position="365"/>
        <end position="385"/>
    </location>
</feature>
<dbReference type="Pfam" id="PF19040">
    <property type="entry name" value="SGNH"/>
    <property type="match status" value="1"/>
</dbReference>
<keyword evidence="1" id="KW-0812">Transmembrane</keyword>
<feature type="domain" description="Acyltransferase 3" evidence="2">
    <location>
        <begin position="15"/>
        <end position="343"/>
    </location>
</feature>
<proteinExistence type="predicted"/>
<evidence type="ECO:0000313" key="5">
    <source>
        <dbReference type="Proteomes" id="UP001150259"/>
    </source>
</evidence>
<dbReference type="InterPro" id="IPR043968">
    <property type="entry name" value="SGNH"/>
</dbReference>
<feature type="transmembrane region" description="Helical" evidence="1">
    <location>
        <begin position="82"/>
        <end position="101"/>
    </location>
</feature>
<feature type="transmembrane region" description="Helical" evidence="1">
    <location>
        <begin position="18"/>
        <end position="34"/>
    </location>
</feature>
<gene>
    <name evidence="4" type="ORF">OO014_05740</name>
</gene>
<dbReference type="PANTHER" id="PTHR23028:SF53">
    <property type="entry name" value="ACYL_TRANSF_3 DOMAIN-CONTAINING PROTEIN"/>
    <property type="match status" value="1"/>
</dbReference>
<evidence type="ECO:0000259" key="2">
    <source>
        <dbReference type="Pfam" id="PF01757"/>
    </source>
</evidence>
<evidence type="ECO:0000259" key="3">
    <source>
        <dbReference type="Pfam" id="PF19040"/>
    </source>
</evidence>